<proteinExistence type="predicted"/>
<gene>
    <name evidence="1" type="ORF">J5X90_01470</name>
</gene>
<dbReference type="RefSeq" id="WP_209052556.1">
    <property type="nucleotide sequence ID" value="NZ_CP072425.1"/>
</dbReference>
<evidence type="ECO:0000313" key="2">
    <source>
        <dbReference type="Proteomes" id="UP000665025"/>
    </source>
</evidence>
<keyword evidence="2" id="KW-1185">Reference proteome</keyword>
<sequence length="66" mass="7343">MDNVNEIDLYLFTTVNGKITTKTELEACQISIPTNIDNDGNGEIDTIGISSKKHYWVTLGHICDQT</sequence>
<dbReference type="EMBL" id="CP072425">
    <property type="protein sequence ID" value="QTL35759.1"/>
    <property type="molecule type" value="Genomic_DNA"/>
</dbReference>
<protein>
    <submittedName>
        <fullName evidence="1">Uncharacterized protein</fullName>
    </submittedName>
</protein>
<dbReference type="Proteomes" id="UP000665025">
    <property type="component" value="Chromosome 1"/>
</dbReference>
<evidence type="ECO:0000313" key="1">
    <source>
        <dbReference type="EMBL" id="QTL35759.1"/>
    </source>
</evidence>
<name>A0ABX7V4D1_9GAMM</name>
<organism evidence="1 2">
    <name type="scientific">Pseudoalteromonas viridis</name>
    <dbReference type="NCBI Taxonomy" id="339617"/>
    <lineage>
        <taxon>Bacteria</taxon>
        <taxon>Pseudomonadati</taxon>
        <taxon>Pseudomonadota</taxon>
        <taxon>Gammaproteobacteria</taxon>
        <taxon>Alteromonadales</taxon>
        <taxon>Pseudoalteromonadaceae</taxon>
        <taxon>Pseudoalteromonas</taxon>
    </lineage>
</organism>
<reference evidence="1 2" key="1">
    <citation type="submission" date="2021-03" db="EMBL/GenBank/DDBJ databases">
        <title>Complete Genome of Pseudoalteromonas viridis Strain BBR56, a new biocontrol bacterial candidate.</title>
        <authorList>
            <person name="Handayani D.P."/>
            <person name="Isnansetyo A."/>
            <person name="Istiqomah I."/>
            <person name="Jumina J."/>
        </authorList>
    </citation>
    <scope>NUCLEOTIDE SEQUENCE [LARGE SCALE GENOMIC DNA]</scope>
    <source>
        <strain evidence="1 2">BBR56</strain>
    </source>
</reference>
<accession>A0ABX7V4D1</accession>